<accession>A0A4U9HE80</accession>
<keyword evidence="1" id="KW-0472">Membrane</keyword>
<evidence type="ECO:0000313" key="2">
    <source>
        <dbReference type="EMBL" id="VTP61984.1"/>
    </source>
</evidence>
<reference evidence="2 3" key="1">
    <citation type="submission" date="2019-05" db="EMBL/GenBank/DDBJ databases">
        <authorList>
            <consortium name="Pathogen Informatics"/>
        </authorList>
    </citation>
    <scope>NUCLEOTIDE SEQUENCE [LARGE SCALE GENOMIC DNA]</scope>
    <source>
        <strain evidence="2 3">NCTC13032</strain>
    </source>
</reference>
<evidence type="ECO:0000256" key="1">
    <source>
        <dbReference type="SAM" id="Phobius"/>
    </source>
</evidence>
<proteinExistence type="predicted"/>
<organism evidence="2 3">
    <name type="scientific">Leclercia adecarboxylata</name>
    <dbReference type="NCBI Taxonomy" id="83655"/>
    <lineage>
        <taxon>Bacteria</taxon>
        <taxon>Pseudomonadati</taxon>
        <taxon>Pseudomonadota</taxon>
        <taxon>Gammaproteobacteria</taxon>
        <taxon>Enterobacterales</taxon>
        <taxon>Enterobacteriaceae</taxon>
        <taxon>Leclercia</taxon>
    </lineage>
</organism>
<keyword evidence="1" id="KW-0812">Transmembrane</keyword>
<keyword evidence="1" id="KW-1133">Transmembrane helix</keyword>
<dbReference type="AlphaFoldDB" id="A0A4U9HE80"/>
<sequence length="72" mass="8206">MSFAKASVLIIDKKLCRHFLILLLCSVLIQLWPVYFTQPARFMVRIAICNSLLLLAAAAIYRYLPVKLLPSL</sequence>
<feature type="transmembrane region" description="Helical" evidence="1">
    <location>
        <begin position="42"/>
        <end position="64"/>
    </location>
</feature>
<dbReference type="EMBL" id="LR590464">
    <property type="protein sequence ID" value="VTP61984.1"/>
    <property type="molecule type" value="Genomic_DNA"/>
</dbReference>
<name>A0A4U9HE80_9ENTR</name>
<gene>
    <name evidence="2" type="ORF">NCTC13032_00107</name>
</gene>
<protein>
    <submittedName>
        <fullName evidence="2">Uncharacterized protein</fullName>
    </submittedName>
</protein>
<dbReference type="Proteomes" id="UP000310719">
    <property type="component" value="Chromosome"/>
</dbReference>
<feature type="transmembrane region" description="Helical" evidence="1">
    <location>
        <begin position="15"/>
        <end position="36"/>
    </location>
</feature>
<evidence type="ECO:0000313" key="3">
    <source>
        <dbReference type="Proteomes" id="UP000310719"/>
    </source>
</evidence>